<protein>
    <submittedName>
        <fullName evidence="2">cDNA FLJ44715 fis, clone BRACE3021430</fullName>
    </submittedName>
</protein>
<feature type="compositionally biased region" description="Low complexity" evidence="1">
    <location>
        <begin position="53"/>
        <end position="69"/>
    </location>
</feature>
<feature type="compositionally biased region" description="Polar residues" evidence="1">
    <location>
        <begin position="17"/>
        <end position="26"/>
    </location>
</feature>
<organism evidence="2">
    <name type="scientific">Homo sapiens</name>
    <name type="common">Human</name>
    <dbReference type="NCBI Taxonomy" id="9606"/>
    <lineage>
        <taxon>Eukaryota</taxon>
        <taxon>Metazoa</taxon>
        <taxon>Chordata</taxon>
        <taxon>Craniata</taxon>
        <taxon>Vertebrata</taxon>
        <taxon>Euteleostomi</taxon>
        <taxon>Mammalia</taxon>
        <taxon>Eutheria</taxon>
        <taxon>Euarchontoglires</taxon>
        <taxon>Primates</taxon>
        <taxon>Haplorrhini</taxon>
        <taxon>Catarrhini</taxon>
        <taxon>Hominidae</taxon>
        <taxon>Homo</taxon>
    </lineage>
</organism>
<feature type="compositionally biased region" description="Polar residues" evidence="1">
    <location>
        <begin position="78"/>
        <end position="90"/>
    </location>
</feature>
<dbReference type="EMBL" id="AK126671">
    <property type="protein sequence ID" value="BAC86637.1"/>
    <property type="molecule type" value="mRNA"/>
</dbReference>
<accession>Q6ZTF3</accession>
<dbReference type="AlphaFoldDB" id="Q6ZTF3"/>
<name>Q6ZTF3_HUMAN</name>
<proteinExistence type="evidence at transcript level"/>
<reference evidence="2" key="1">
    <citation type="submission" date="2003-07" db="EMBL/GenBank/DDBJ databases">
        <title>NEDO human cDNA sequencing project.</title>
        <authorList>
            <person name="Oshima A."/>
            <person name="Takahashi-Fujii A."/>
            <person name="Tanase T."/>
            <person name="Imose N."/>
            <person name="Takeuchi K."/>
            <person name="Arita M."/>
            <person name="Musashino K."/>
            <person name="Yuuki H."/>
            <person name="Hara H."/>
            <person name="Sugiyama T."/>
            <person name="Irie R."/>
            <person name="Otsuki T."/>
            <person name="Sato H."/>
            <person name="Wakamatsu A."/>
            <person name="Ishii S."/>
            <person name="Yamamoto J."/>
            <person name="Isono Y."/>
            <person name="Kawai-Hio Y."/>
            <person name="Saito K."/>
            <person name="Nishikawa T."/>
            <person name="Kimura K."/>
            <person name="Yamashita H."/>
            <person name="Matsuo K."/>
            <person name="Nakamura Y."/>
            <person name="Sekine M."/>
            <person name="Kikuchi H."/>
            <person name="Kanda K."/>
            <person name="Wagatsuma M."/>
            <person name="Murakawa K."/>
            <person name="Kanehori K."/>
            <person name="Sugiyama A."/>
            <person name="Kawakami B."/>
            <person name="Suzuki Y."/>
            <person name="Sugano S."/>
            <person name="Nagahari K."/>
            <person name="Masuho Y."/>
            <person name="Nagai K."/>
            <person name="Isogai T."/>
        </authorList>
    </citation>
    <scope>NUCLEOTIDE SEQUENCE</scope>
    <source>
        <tissue evidence="2">Cerebellum</tissue>
    </source>
</reference>
<sequence length="147" mass="14894">MRSESPGKWGNSPGLHHSSTGKSPASSLPGRGVPELRVTPTAPSAEGGRKTAPSHGSAHSASPPASLSATDPWPLAAQTLSTPRRTNTTLMGPAAMSTPAAGAPSASTDPAQRIVVTGRGPTPRGHVAHAQLAQPTARTKSKVSFRE</sequence>
<feature type="region of interest" description="Disordered" evidence="1">
    <location>
        <begin position="1"/>
        <end position="147"/>
    </location>
</feature>
<evidence type="ECO:0000313" key="2">
    <source>
        <dbReference type="EMBL" id="BAC86637.1"/>
    </source>
</evidence>
<dbReference type="PeptideAtlas" id="Q6ZTF3"/>
<feature type="compositionally biased region" description="Low complexity" evidence="1">
    <location>
        <begin position="91"/>
        <end position="111"/>
    </location>
</feature>
<evidence type="ECO:0000256" key="1">
    <source>
        <dbReference type="SAM" id="MobiDB-lite"/>
    </source>
</evidence>